<keyword evidence="5" id="KW-1185">Reference proteome</keyword>
<feature type="domain" description="Cell wall mannoprotein PIR1-like C-terminal" evidence="3">
    <location>
        <begin position="63"/>
        <end position="137"/>
    </location>
</feature>
<keyword evidence="4" id="KW-0378">Hydrolase</keyword>
<sequence length="481" mass="49931">MRYAFAPVVLGLGANALVARQNTQCFQLKASGDASGILGQLGDGQNRVGDDLPTGCYCLDNDGGFTDSNGRGCILTPPTTQFQCDAGATPTDGFAVGSNGDVTYNGDSTFYACPVNDQGVYNIYTTPAPGQDKCVKITLGSAGSCGAGTSQSEGKPGPTTVVTQTKTVATETNTITKTYPGQEQPPYPTGPPASKSNQPTGYPGKPSPSMPGKPEESMPGKPQESMPGKPEEPMPGKPMPSMTGPGVPEASECVPNVVTVTVTAPGEGIPSATAPGEGKPSGPAEGKPSATYPAEKPSATAPAEGEPSATMPAGNGGKYDSCPKDLNGNYQYPHLIVPIDSEHPDQSYGTSYNGQVSNHVCTIFNFDIPASYAGKKCSTIFLFPNKEDLETSDYTMTGSGTCTVSKLKGNANEQTTWANAPAKDHDVASVDLHAGGSWTVDEGDCPAGQRVSYEMCGSGDLDMEYFQDWNPSPIGMYIRQC</sequence>
<evidence type="ECO:0000313" key="5">
    <source>
        <dbReference type="Proteomes" id="UP000249619"/>
    </source>
</evidence>
<dbReference type="Proteomes" id="UP000249619">
    <property type="component" value="Unassembled WGS sequence"/>
</dbReference>
<dbReference type="PANTHER" id="PTHR39613:SF1">
    <property type="entry name" value="ANCHORED CELL WALL PROTEIN, PUTATIVE (AFU_ORTHOLOGUE AFUA_4G08960)-RELATED"/>
    <property type="match status" value="1"/>
</dbReference>
<gene>
    <name evidence="4" type="ORF">DDE83_004036</name>
</gene>
<dbReference type="EMBL" id="QGDH01000048">
    <property type="protein sequence ID" value="RAR12639.1"/>
    <property type="molecule type" value="Genomic_DNA"/>
</dbReference>
<evidence type="ECO:0000256" key="1">
    <source>
        <dbReference type="SAM" id="MobiDB-lite"/>
    </source>
</evidence>
<reference evidence="5" key="1">
    <citation type="submission" date="2018-05" db="EMBL/GenBank/DDBJ databases">
        <title>Draft genome sequence of Stemphylium lycopersici strain CIDEFI 213.</title>
        <authorList>
            <person name="Medina R."/>
            <person name="Franco M.E.E."/>
            <person name="Lucentini C.G."/>
            <person name="Saparrat M.C.N."/>
            <person name="Balatti P.A."/>
        </authorList>
    </citation>
    <scope>NUCLEOTIDE SEQUENCE [LARGE SCALE GENOMIC DNA]</scope>
    <source>
        <strain evidence="5">CIDEFI 213</strain>
    </source>
</reference>
<evidence type="ECO:0000259" key="3">
    <source>
        <dbReference type="Pfam" id="PF22799"/>
    </source>
</evidence>
<protein>
    <submittedName>
        <fullName evidence="4">Glycoside hydrolase</fullName>
    </submittedName>
</protein>
<evidence type="ECO:0000313" key="4">
    <source>
        <dbReference type="EMBL" id="RAR12639.1"/>
    </source>
</evidence>
<feature type="region of interest" description="Disordered" evidence="1">
    <location>
        <begin position="145"/>
        <end position="251"/>
    </location>
</feature>
<feature type="compositionally biased region" description="Low complexity" evidence="1">
    <location>
        <begin position="159"/>
        <end position="174"/>
    </location>
</feature>
<comment type="caution">
    <text evidence="4">The sequence shown here is derived from an EMBL/GenBank/DDBJ whole genome shotgun (WGS) entry which is preliminary data.</text>
</comment>
<organism evidence="4 5">
    <name type="scientific">Stemphylium lycopersici</name>
    <name type="common">Tomato gray leaf spot disease fungus</name>
    <name type="synonym">Thyrospora lycopersici</name>
    <dbReference type="NCBI Taxonomy" id="183478"/>
    <lineage>
        <taxon>Eukaryota</taxon>
        <taxon>Fungi</taxon>
        <taxon>Dikarya</taxon>
        <taxon>Ascomycota</taxon>
        <taxon>Pezizomycotina</taxon>
        <taxon>Dothideomycetes</taxon>
        <taxon>Pleosporomycetidae</taxon>
        <taxon>Pleosporales</taxon>
        <taxon>Pleosporineae</taxon>
        <taxon>Pleosporaceae</taxon>
        <taxon>Stemphylium</taxon>
    </lineage>
</organism>
<dbReference type="Pfam" id="PF09792">
    <property type="entry name" value="But2"/>
    <property type="match status" value="1"/>
</dbReference>
<dbReference type="AlphaFoldDB" id="A0A364N5N7"/>
<dbReference type="InterPro" id="IPR018620">
    <property type="entry name" value="Ubiquitin3-bd_protein_But2_C"/>
</dbReference>
<dbReference type="GO" id="GO:0016787">
    <property type="term" value="F:hydrolase activity"/>
    <property type="evidence" value="ECO:0007669"/>
    <property type="project" value="UniProtKB-KW"/>
</dbReference>
<dbReference type="Pfam" id="PF22799">
    <property type="entry name" value="PIR1-like_C"/>
    <property type="match status" value="1"/>
</dbReference>
<dbReference type="STRING" id="183478.A0A364N5N7"/>
<dbReference type="InterPro" id="IPR054508">
    <property type="entry name" value="PIR1-like_C"/>
</dbReference>
<evidence type="ECO:0000259" key="2">
    <source>
        <dbReference type="Pfam" id="PF09792"/>
    </source>
</evidence>
<feature type="domain" description="Ubiquitin 3 binding protein But2 C-terminal" evidence="2">
    <location>
        <begin position="331"/>
        <end position="471"/>
    </location>
</feature>
<feature type="region of interest" description="Disordered" evidence="1">
    <location>
        <begin position="265"/>
        <end position="324"/>
    </location>
</feature>
<accession>A0A364N5N7</accession>
<proteinExistence type="predicted"/>
<dbReference type="PANTHER" id="PTHR39613">
    <property type="entry name" value="ANCHORED CELL WALL PROTEIN, PUTATIVE (AFU_ORTHOLOGUE AFUA_4G08960)-RELATED"/>
    <property type="match status" value="1"/>
</dbReference>
<name>A0A364N5N7_STELY</name>